<keyword evidence="6" id="KW-0288">FMN</keyword>
<keyword evidence="10" id="KW-0408">Iron</keyword>
<dbReference type="EC" id="1.4.1.13" evidence="16"/>
<evidence type="ECO:0000256" key="8">
    <source>
        <dbReference type="ARBA" id="ARBA00022962"/>
    </source>
</evidence>
<dbReference type="PANTHER" id="PTHR11938:SF133">
    <property type="entry name" value="GLUTAMATE SYNTHASE (NADH)"/>
    <property type="match status" value="1"/>
</dbReference>
<gene>
    <name evidence="16" type="primary">gltB</name>
    <name evidence="16" type="ORF">H9625_04975</name>
</gene>
<dbReference type="InterPro" id="IPR002932">
    <property type="entry name" value="Glu_synthdom"/>
</dbReference>
<reference evidence="16 17" key="1">
    <citation type="submission" date="2020-08" db="EMBL/GenBank/DDBJ databases">
        <title>A Genomic Blueprint of the Chicken Gut Microbiome.</title>
        <authorList>
            <person name="Gilroy R."/>
            <person name="Ravi A."/>
            <person name="Getino M."/>
            <person name="Pursley I."/>
            <person name="Horton D.L."/>
            <person name="Alikhan N.-F."/>
            <person name="Baker D."/>
            <person name="Gharbi K."/>
            <person name="Hall N."/>
            <person name="Watson M."/>
            <person name="Adriaenssens E.M."/>
            <person name="Foster-Nyarko E."/>
            <person name="Jarju S."/>
            <person name="Secka A."/>
            <person name="Antonio M."/>
            <person name="Oren A."/>
            <person name="Chaudhuri R."/>
            <person name="La Ragione R.M."/>
            <person name="Hildebrand F."/>
            <person name="Pallen M.J."/>
        </authorList>
    </citation>
    <scope>NUCLEOTIDE SEQUENCE [LARGE SCALE GENOMIC DNA]</scope>
    <source>
        <strain evidence="16 17">Sa1CVN1</strain>
    </source>
</reference>
<dbReference type="InterPro" id="IPR002489">
    <property type="entry name" value="Glu_synth_asu_C"/>
</dbReference>
<keyword evidence="13" id="KW-0003">3Fe-4S</keyword>
<dbReference type="RefSeq" id="WP_191763243.1">
    <property type="nucleotide sequence ID" value="NZ_JACSPP010000010.1"/>
</dbReference>
<evidence type="ECO:0000256" key="4">
    <source>
        <dbReference type="ARBA" id="ARBA00022605"/>
    </source>
</evidence>
<dbReference type="InterPro" id="IPR050711">
    <property type="entry name" value="ET-N_metabolism_enzyme"/>
</dbReference>
<keyword evidence="8" id="KW-0315">Glutamine amidotransferase</keyword>
<evidence type="ECO:0000256" key="11">
    <source>
        <dbReference type="ARBA" id="ARBA00023014"/>
    </source>
</evidence>
<keyword evidence="12" id="KW-0314">Glutamate biosynthesis</keyword>
<evidence type="ECO:0000256" key="12">
    <source>
        <dbReference type="ARBA" id="ARBA00023164"/>
    </source>
</evidence>
<dbReference type="InterPro" id="IPR006982">
    <property type="entry name" value="Glu_synth_centr_N"/>
</dbReference>
<keyword evidence="17" id="KW-1185">Reference proteome</keyword>
<evidence type="ECO:0000256" key="14">
    <source>
        <dbReference type="ARBA" id="ARBA00029440"/>
    </source>
</evidence>
<comment type="similarity">
    <text evidence="3">Belongs to the glutamate synthase family.</text>
</comment>
<dbReference type="SUPFAM" id="SSF56235">
    <property type="entry name" value="N-terminal nucleophile aminohydrolases (Ntn hydrolases)"/>
    <property type="match status" value="1"/>
</dbReference>
<evidence type="ECO:0000256" key="9">
    <source>
        <dbReference type="ARBA" id="ARBA00023002"/>
    </source>
</evidence>
<dbReference type="Proteomes" id="UP000620874">
    <property type="component" value="Unassembled WGS sequence"/>
</dbReference>
<evidence type="ECO:0000256" key="7">
    <source>
        <dbReference type="ARBA" id="ARBA00022723"/>
    </source>
</evidence>
<comment type="cofactor">
    <cofactor evidence="1">
        <name>FMN</name>
        <dbReference type="ChEBI" id="CHEBI:58210"/>
    </cofactor>
</comment>
<dbReference type="InterPro" id="IPR029055">
    <property type="entry name" value="Ntn_hydrolases_N"/>
</dbReference>
<dbReference type="Pfam" id="PF01645">
    <property type="entry name" value="Glu_synthase"/>
    <property type="match status" value="1"/>
</dbReference>
<evidence type="ECO:0000313" key="16">
    <source>
        <dbReference type="EMBL" id="MBD8039807.1"/>
    </source>
</evidence>
<dbReference type="CDD" id="cd02808">
    <property type="entry name" value="GltS_FMN"/>
    <property type="match status" value="1"/>
</dbReference>
<protein>
    <submittedName>
        <fullName evidence="16">Glutamate synthase large subunit</fullName>
        <ecNumber evidence="16">1.4.1.13</ecNumber>
    </submittedName>
</protein>
<evidence type="ECO:0000256" key="13">
    <source>
        <dbReference type="ARBA" id="ARBA00023291"/>
    </source>
</evidence>
<feature type="domain" description="Glutamine amidotransferase type-2" evidence="15">
    <location>
        <begin position="32"/>
        <end position="417"/>
    </location>
</feature>
<dbReference type="NCBIfam" id="NF008730">
    <property type="entry name" value="PRK11750.1"/>
    <property type="match status" value="1"/>
</dbReference>
<evidence type="ECO:0000256" key="2">
    <source>
        <dbReference type="ARBA" id="ARBA00001927"/>
    </source>
</evidence>
<evidence type="ECO:0000256" key="5">
    <source>
        <dbReference type="ARBA" id="ARBA00022630"/>
    </source>
</evidence>
<comment type="cofactor">
    <cofactor evidence="2">
        <name>[3Fe-4S] cluster</name>
        <dbReference type="ChEBI" id="CHEBI:21137"/>
    </cofactor>
</comment>
<organism evidence="16 17">
    <name type="scientific">Phocaeicola intestinalis</name>
    <dbReference type="NCBI Taxonomy" id="2762212"/>
    <lineage>
        <taxon>Bacteria</taxon>
        <taxon>Pseudomonadati</taxon>
        <taxon>Bacteroidota</taxon>
        <taxon>Bacteroidia</taxon>
        <taxon>Bacteroidales</taxon>
        <taxon>Bacteroidaceae</taxon>
        <taxon>Phocaeicola</taxon>
    </lineage>
</organism>
<dbReference type="SUPFAM" id="SSF51395">
    <property type="entry name" value="FMN-linked oxidoreductases"/>
    <property type="match status" value="1"/>
</dbReference>
<dbReference type="EMBL" id="JACSPP010000010">
    <property type="protein sequence ID" value="MBD8039807.1"/>
    <property type="molecule type" value="Genomic_DNA"/>
</dbReference>
<dbReference type="SUPFAM" id="SSF69336">
    <property type="entry name" value="Alpha subunit of glutamate synthase, C-terminal domain"/>
    <property type="match status" value="1"/>
</dbReference>
<dbReference type="PROSITE" id="PS51278">
    <property type="entry name" value="GATASE_TYPE_2"/>
    <property type="match status" value="1"/>
</dbReference>
<dbReference type="PANTHER" id="PTHR11938">
    <property type="entry name" value="FAD NADPH DEHYDROGENASE/OXIDOREDUCTASE"/>
    <property type="match status" value="1"/>
</dbReference>
<name>A0ABR8Y6L8_9BACT</name>
<sequence>MKEETFIRMESSAATDVQQTGLYDAAYEHDACGVGMIVDIHGNKSHELVDSALKVLENMKHRGAEGADNKTGDGAGIMVQIPHEFILLQGIPVPEKGKYGTGLVFLPKDEQEQARILSIMIEEIEREGLTLMHLRSVPVNSSILGQSAQETEPAIKQVFITGATDVENLERTLYIIRKKIEKRIQHKDFYIVSLSSKNIIYKGMLSSVQVREYFQDLTQPYFTSGLAIVHSRFSTNTFPTWSLAQPFRLLAHNGEINTIRGNRAWMEARESVLSTPTLGNVKDIRPIIQPGMSDSASLDNVLEFFVMSGLSLPHAMAMLVPESFNDKNPISEDLKAFYEYHSILMEPWDGPAALLFSDGRYAGGMLDRNGLRPARYLITKNDIMVVASEAGVISFEPETIKEKGRLQPGKILLIDTQEGKIYYDGELKEQLASARPYRQWLSANRIELNTLKSGRKVENTVPDFERKLRAFGFTREDIERTLTPMCTNGAEPTASMGNDTPLAVLSDMPQLLFNYFRQQFAQVTNPAIDPIREELVMSLTEYIGAVGTNILLPSESHCKMVRLPHPILTNTELDILCNIRYKGFNTVKLPALFEVSKGKAGLQEALTQLCKKAEQSVDDGVNYIILSDRGIDTEHAAIPSLLAVSAVHHHLISVQKRVQTALIVESGEVREVMHAALLLGYGASAFNPYMAFAVLDELVKRNEIQMNYETAEKNYIKAICKGLYKVMSKMGISTIRSYRGAKIFEAVGLSEELLKAYFGTGTSSVGGIRLEEIAKDYITFHDNGFMPDEVEPLLPHIGQFSYRKDGEKHAWNPETISALQLATRTGSYAKFKEYTRKADEKEHPIFLRDFFSFKRNPIPVEEVEPVEDIVKHFVTGAMSFGAISKEAHEAMTLAMNKLGTRSNTGEGGEDSDRFHDTFDGISLCSKTKQVASGRFGVTAEYLVNAEEIQIKVAQGAKPGEGGQLPGFKVNEVIARTRHSIPGISLISPPPHHDIYSIEDLAQLIFDLKNVNPKAQISVKLVAESGIGTIAAGVAKAKADLIVISGAEGGTGASPASSMRYAGIPPEIGLSETQQTLVLNGLRGQVRLQTDGQLKTGRDVISMALLGAEEFGFGTAALIVLGCVMMRKCHANTCPVGVATQNPELRDHFRGKYEYVVNFFRFLAQEVREYLAEMGFKHLDDIVGRTDLIEIKPRQMGSKAALLDFGRILHQVNNGSALHNVTTQKHDIDNVKDVAMLAAAREALESKKEVSLEYAIANTDRAVGTMLSGAVALKYGEAGLPDQTINVKFKGSAGQSFGAFLTHGISFKLEGEANDYLGKGLSGGHISVQPPVRSNFDAEKNTIVGNTLLYGATSGEVYINGRAGERFAVRNSGAIAVVEGVGDHCCEYMTGGRVVVLGETGRNFAAGMSGGVAYVWDKNHNFDYFCNMEMVELSLLEDSTARKELHELVRQHYLYTGSQLARTMLDNWSRYVDEFIQVTPIEYKKVLAEEQMRKLQQKIAEVQRDY</sequence>
<comment type="caution">
    <text evidence="16">The sequence shown here is derived from an EMBL/GenBank/DDBJ whole genome shotgun (WGS) entry which is preliminary data.</text>
</comment>
<keyword evidence="4" id="KW-0028">Amino-acid biosynthesis</keyword>
<keyword evidence="7" id="KW-0479">Metal-binding</keyword>
<dbReference type="InterPro" id="IPR036485">
    <property type="entry name" value="Glu_synth_asu_C_sf"/>
</dbReference>
<dbReference type="InterPro" id="IPR017932">
    <property type="entry name" value="GATase_2_dom"/>
</dbReference>
<dbReference type="CDD" id="cd00982">
    <property type="entry name" value="gltB_C"/>
    <property type="match status" value="1"/>
</dbReference>
<dbReference type="Pfam" id="PF04898">
    <property type="entry name" value="Glu_syn_central"/>
    <property type="match status" value="1"/>
</dbReference>
<dbReference type="CDD" id="cd00713">
    <property type="entry name" value="GltS"/>
    <property type="match status" value="1"/>
</dbReference>
<keyword evidence="5" id="KW-0285">Flavoprotein</keyword>
<evidence type="ECO:0000256" key="6">
    <source>
        <dbReference type="ARBA" id="ARBA00022643"/>
    </source>
</evidence>
<dbReference type="Gene3D" id="3.20.20.70">
    <property type="entry name" value="Aldolase class I"/>
    <property type="match status" value="2"/>
</dbReference>
<dbReference type="Pfam" id="PF01493">
    <property type="entry name" value="GXGXG"/>
    <property type="match status" value="1"/>
</dbReference>
<dbReference type="Pfam" id="PF00310">
    <property type="entry name" value="GATase_2"/>
    <property type="match status" value="1"/>
</dbReference>
<keyword evidence="11" id="KW-0411">Iron-sulfur</keyword>
<accession>A0ABR8Y6L8</accession>
<keyword evidence="9 16" id="KW-0560">Oxidoreductase</keyword>
<proteinExistence type="inferred from homology"/>
<dbReference type="GO" id="GO:0004355">
    <property type="term" value="F:glutamate synthase (NADPH) activity"/>
    <property type="evidence" value="ECO:0007669"/>
    <property type="project" value="UniProtKB-EC"/>
</dbReference>
<dbReference type="Gene3D" id="3.60.20.10">
    <property type="entry name" value="Glutamine Phosphoribosylpyrophosphate, subunit 1, domain 1"/>
    <property type="match status" value="1"/>
</dbReference>
<dbReference type="InterPro" id="IPR013785">
    <property type="entry name" value="Aldolase_TIM"/>
</dbReference>
<evidence type="ECO:0000256" key="10">
    <source>
        <dbReference type="ARBA" id="ARBA00023004"/>
    </source>
</evidence>
<dbReference type="Gene3D" id="2.160.20.60">
    <property type="entry name" value="Glutamate synthase, alpha subunit, C-terminal domain"/>
    <property type="match status" value="1"/>
</dbReference>
<comment type="pathway">
    <text evidence="14">Amino-acid biosynthesis.</text>
</comment>
<evidence type="ECO:0000313" key="17">
    <source>
        <dbReference type="Proteomes" id="UP000620874"/>
    </source>
</evidence>
<evidence type="ECO:0000256" key="1">
    <source>
        <dbReference type="ARBA" id="ARBA00001917"/>
    </source>
</evidence>
<evidence type="ECO:0000259" key="15">
    <source>
        <dbReference type="PROSITE" id="PS51278"/>
    </source>
</evidence>
<evidence type="ECO:0000256" key="3">
    <source>
        <dbReference type="ARBA" id="ARBA00009716"/>
    </source>
</evidence>